<keyword evidence="12" id="KW-0812">Transmembrane</keyword>
<keyword evidence="14" id="KW-1185">Reference proteome</keyword>
<keyword evidence="6 11" id="KW-0645">Protease</keyword>
<feature type="transmembrane region" description="Helical" evidence="12">
    <location>
        <begin position="64"/>
        <end position="86"/>
    </location>
</feature>
<evidence type="ECO:0000256" key="1">
    <source>
        <dbReference type="ARBA" id="ARBA00001335"/>
    </source>
</evidence>
<keyword evidence="9 11" id="KW-0862">Zinc</keyword>
<gene>
    <name evidence="13" type="ORF">Ctob_001917</name>
</gene>
<proteinExistence type="inferred from homology"/>
<dbReference type="PANTHER" id="PTHR28570:SF3">
    <property type="entry name" value="ASPARTYL AMINOPEPTIDASE"/>
    <property type="match status" value="1"/>
</dbReference>
<accession>A0A0M0JC10</accession>
<keyword evidence="12" id="KW-1133">Transmembrane helix</keyword>
<dbReference type="SUPFAM" id="SSF53187">
    <property type="entry name" value="Zn-dependent exopeptidases"/>
    <property type="match status" value="1"/>
</dbReference>
<keyword evidence="10 11" id="KW-0482">Metalloprotease</keyword>
<name>A0A0M0JC10_9EUKA</name>
<dbReference type="PRINTS" id="PR00932">
    <property type="entry name" value="AMINO1PTASE"/>
</dbReference>
<evidence type="ECO:0000256" key="10">
    <source>
        <dbReference type="ARBA" id="ARBA00023049"/>
    </source>
</evidence>
<evidence type="ECO:0000256" key="11">
    <source>
        <dbReference type="RuleBase" id="RU004386"/>
    </source>
</evidence>
<organism evidence="13 14">
    <name type="scientific">Chrysochromulina tobinii</name>
    <dbReference type="NCBI Taxonomy" id="1460289"/>
    <lineage>
        <taxon>Eukaryota</taxon>
        <taxon>Haptista</taxon>
        <taxon>Haptophyta</taxon>
        <taxon>Prymnesiophyceae</taxon>
        <taxon>Prymnesiales</taxon>
        <taxon>Chrysochromulinaceae</taxon>
        <taxon>Chrysochromulina</taxon>
    </lineage>
</organism>
<evidence type="ECO:0000256" key="8">
    <source>
        <dbReference type="ARBA" id="ARBA00022801"/>
    </source>
</evidence>
<dbReference type="Gene3D" id="2.30.250.10">
    <property type="entry name" value="Aminopeptidase i, Domain 2"/>
    <property type="match status" value="1"/>
</dbReference>
<dbReference type="GO" id="GO:0004177">
    <property type="term" value="F:aminopeptidase activity"/>
    <property type="evidence" value="ECO:0007669"/>
    <property type="project" value="UniProtKB-KW"/>
</dbReference>
<dbReference type="EMBL" id="JWZX01003135">
    <property type="protein sequence ID" value="KOO24000.1"/>
    <property type="molecule type" value="Genomic_DNA"/>
</dbReference>
<dbReference type="GO" id="GO:0005737">
    <property type="term" value="C:cytoplasm"/>
    <property type="evidence" value="ECO:0007669"/>
    <property type="project" value="UniProtKB-ARBA"/>
</dbReference>
<evidence type="ECO:0000256" key="12">
    <source>
        <dbReference type="SAM" id="Phobius"/>
    </source>
</evidence>
<evidence type="ECO:0000256" key="7">
    <source>
        <dbReference type="ARBA" id="ARBA00022723"/>
    </source>
</evidence>
<dbReference type="AlphaFoldDB" id="A0A0M0JC10"/>
<dbReference type="SUPFAM" id="SSF101821">
    <property type="entry name" value="Aminopeptidase/glucanase lid domain"/>
    <property type="match status" value="1"/>
</dbReference>
<evidence type="ECO:0000313" key="14">
    <source>
        <dbReference type="Proteomes" id="UP000037460"/>
    </source>
</evidence>
<comment type="catalytic activity">
    <reaction evidence="1">
        <text>Release of an N-terminal aspartate or glutamate from a peptide, with a preference for aspartate.</text>
        <dbReference type="EC" id="3.4.11.21"/>
    </reaction>
</comment>
<keyword evidence="12" id="KW-0472">Membrane</keyword>
<dbReference type="Proteomes" id="UP000037460">
    <property type="component" value="Unassembled WGS sequence"/>
</dbReference>
<reference evidence="14" key="1">
    <citation type="journal article" date="2015" name="PLoS Genet.">
        <title>Genome Sequence and Transcriptome Analyses of Chrysochromulina tobin: Metabolic Tools for Enhanced Algal Fitness in the Prominent Order Prymnesiales (Haptophyceae).</title>
        <authorList>
            <person name="Hovde B.T."/>
            <person name="Deodato C.R."/>
            <person name="Hunsperger H.M."/>
            <person name="Ryken S.A."/>
            <person name="Yost W."/>
            <person name="Jha R.K."/>
            <person name="Patterson J."/>
            <person name="Monnat R.J. Jr."/>
            <person name="Barlow S.B."/>
            <person name="Starkenburg S.R."/>
            <person name="Cattolico R.A."/>
        </authorList>
    </citation>
    <scope>NUCLEOTIDE SEQUENCE</scope>
    <source>
        <strain evidence="14">CCMP291</strain>
    </source>
</reference>
<keyword evidence="5 11" id="KW-0031">Aminopeptidase</keyword>
<dbReference type="GO" id="GO:0008270">
    <property type="term" value="F:zinc ion binding"/>
    <property type="evidence" value="ECO:0007669"/>
    <property type="project" value="InterPro"/>
</dbReference>
<evidence type="ECO:0000256" key="5">
    <source>
        <dbReference type="ARBA" id="ARBA00022438"/>
    </source>
</evidence>
<evidence type="ECO:0000256" key="3">
    <source>
        <dbReference type="ARBA" id="ARBA00008290"/>
    </source>
</evidence>
<evidence type="ECO:0000256" key="9">
    <source>
        <dbReference type="ARBA" id="ARBA00022833"/>
    </source>
</evidence>
<dbReference type="EC" id="3.4.11.21" evidence="4"/>
<comment type="similarity">
    <text evidence="3 11">Belongs to the peptidase M18 family.</text>
</comment>
<dbReference type="InterPro" id="IPR001948">
    <property type="entry name" value="Peptidase_M18"/>
</dbReference>
<protein>
    <recommendedName>
        <fullName evidence="4">aspartyl aminopeptidase</fullName>
        <ecNumber evidence="4">3.4.11.21</ecNumber>
    </recommendedName>
</protein>
<comment type="caution">
    <text evidence="13">The sequence shown here is derived from an EMBL/GenBank/DDBJ whole genome shotgun (WGS) entry which is preliminary data.</text>
</comment>
<dbReference type="GO" id="GO:0008237">
    <property type="term" value="F:metallopeptidase activity"/>
    <property type="evidence" value="ECO:0007669"/>
    <property type="project" value="UniProtKB-KW"/>
</dbReference>
<evidence type="ECO:0000256" key="2">
    <source>
        <dbReference type="ARBA" id="ARBA00001947"/>
    </source>
</evidence>
<dbReference type="Gene3D" id="3.40.630.10">
    <property type="entry name" value="Zn peptidases"/>
    <property type="match status" value="1"/>
</dbReference>
<dbReference type="Pfam" id="PF02127">
    <property type="entry name" value="Peptidase_M18"/>
    <property type="match status" value="1"/>
</dbReference>
<comment type="cofactor">
    <cofactor evidence="2">
        <name>Zn(2+)</name>
        <dbReference type="ChEBI" id="CHEBI:29105"/>
    </cofactor>
</comment>
<dbReference type="GO" id="GO:0006508">
    <property type="term" value="P:proteolysis"/>
    <property type="evidence" value="ECO:0007669"/>
    <property type="project" value="UniProtKB-KW"/>
</dbReference>
<evidence type="ECO:0000256" key="4">
    <source>
        <dbReference type="ARBA" id="ARBA00011965"/>
    </source>
</evidence>
<evidence type="ECO:0000256" key="6">
    <source>
        <dbReference type="ARBA" id="ARBA00022670"/>
    </source>
</evidence>
<keyword evidence="7 11" id="KW-0479">Metal-binding</keyword>
<dbReference type="FunFam" id="2.30.250.10:FF:000001">
    <property type="entry name" value="Aspartyl aminopeptidase 1"/>
    <property type="match status" value="1"/>
</dbReference>
<sequence>MATGLPPMATAHLLAEELITFIDASPTPFHMCAKGGAMLLAAGFVELVETDAWRPLLKPGGKYFFVRGGTLVAFFIGAAFAAGNGFNIVGAHTDSPVLKLKPCSKKSAHGCIQINVEAYGGGLWHTWFDRELSLAGSVIVKEADGSFAKKLVHVRRPLLRIPNLCIHLTSADERGKFAPNPETHLQPILGLISEAVLAAELDCEIGAIFDFEMTLCDTQPSQIWGLRSELLSAPRLDNLLHCYTSLRALMVHADEAPPSADDVCMVALFDHEEVGSDSTTGAGGPIMSESMQRVSSCFAPDEPHAAAESLLMSNRRSFLISADAAHAVHPNYAEKHQVD</sequence>
<keyword evidence="8 11" id="KW-0378">Hydrolase</keyword>
<dbReference type="PANTHER" id="PTHR28570">
    <property type="entry name" value="ASPARTYL AMINOPEPTIDASE"/>
    <property type="match status" value="1"/>
</dbReference>
<dbReference type="OrthoDB" id="9880441at2759"/>
<dbReference type="InterPro" id="IPR023358">
    <property type="entry name" value="Peptidase_M18_dom2"/>
</dbReference>
<evidence type="ECO:0000313" key="13">
    <source>
        <dbReference type="EMBL" id="KOO24000.1"/>
    </source>
</evidence>